<organism evidence="2 3">
    <name type="scientific">Austropuccinia psidii MF-1</name>
    <dbReference type="NCBI Taxonomy" id="1389203"/>
    <lineage>
        <taxon>Eukaryota</taxon>
        <taxon>Fungi</taxon>
        <taxon>Dikarya</taxon>
        <taxon>Basidiomycota</taxon>
        <taxon>Pucciniomycotina</taxon>
        <taxon>Pucciniomycetes</taxon>
        <taxon>Pucciniales</taxon>
        <taxon>Sphaerophragmiaceae</taxon>
        <taxon>Austropuccinia</taxon>
    </lineage>
</organism>
<gene>
    <name evidence="2" type="ORF">O181_024052</name>
</gene>
<evidence type="ECO:0000256" key="1">
    <source>
        <dbReference type="SAM" id="MobiDB-lite"/>
    </source>
</evidence>
<dbReference type="AlphaFoldDB" id="A0A9Q3CKR0"/>
<sequence length="121" mass="13737">MKGVGPRALVVAKGARSPWKSRWNPKAHKRGIVQKGQWMQDMACERLFDPKAINTKNGPFVQKSNEMTNWPYNEVRLCFPQTPIEGVIKRGCDNLLLKKRKDNKSVFPGPPVKDSEGEFLS</sequence>
<protein>
    <submittedName>
        <fullName evidence="2">Uncharacterized protein</fullName>
    </submittedName>
</protein>
<dbReference type="EMBL" id="AVOT02007636">
    <property type="protein sequence ID" value="MBW0484337.1"/>
    <property type="molecule type" value="Genomic_DNA"/>
</dbReference>
<accession>A0A9Q3CKR0</accession>
<reference evidence="2" key="1">
    <citation type="submission" date="2021-03" db="EMBL/GenBank/DDBJ databases">
        <title>Draft genome sequence of rust myrtle Austropuccinia psidii MF-1, a brazilian biotype.</title>
        <authorList>
            <person name="Quecine M.C."/>
            <person name="Pachon D.M.R."/>
            <person name="Bonatelli M.L."/>
            <person name="Correr F.H."/>
            <person name="Franceschini L.M."/>
            <person name="Leite T.F."/>
            <person name="Margarido G.R.A."/>
            <person name="Almeida C.A."/>
            <person name="Ferrarezi J.A."/>
            <person name="Labate C.A."/>
        </authorList>
    </citation>
    <scope>NUCLEOTIDE SEQUENCE</scope>
    <source>
        <strain evidence="2">MF-1</strain>
    </source>
</reference>
<evidence type="ECO:0000313" key="2">
    <source>
        <dbReference type="EMBL" id="MBW0484337.1"/>
    </source>
</evidence>
<keyword evidence="3" id="KW-1185">Reference proteome</keyword>
<feature type="region of interest" description="Disordered" evidence="1">
    <location>
        <begin position="102"/>
        <end position="121"/>
    </location>
</feature>
<comment type="caution">
    <text evidence="2">The sequence shown here is derived from an EMBL/GenBank/DDBJ whole genome shotgun (WGS) entry which is preliminary data.</text>
</comment>
<evidence type="ECO:0000313" key="3">
    <source>
        <dbReference type="Proteomes" id="UP000765509"/>
    </source>
</evidence>
<dbReference type="Proteomes" id="UP000765509">
    <property type="component" value="Unassembled WGS sequence"/>
</dbReference>
<name>A0A9Q3CKR0_9BASI</name>
<proteinExistence type="predicted"/>